<feature type="compositionally biased region" description="Polar residues" evidence="1">
    <location>
        <begin position="1"/>
        <end position="11"/>
    </location>
</feature>
<dbReference type="Gene3D" id="1.10.260.40">
    <property type="entry name" value="lambda repressor-like DNA-binding domains"/>
    <property type="match status" value="1"/>
</dbReference>
<dbReference type="InterPro" id="IPR010982">
    <property type="entry name" value="Lambda_DNA-bd_dom_sf"/>
</dbReference>
<accession>A0AAE3GP54</accession>
<proteinExistence type="predicted"/>
<evidence type="ECO:0000313" key="2">
    <source>
        <dbReference type="EMBL" id="MCP2728090.1"/>
    </source>
</evidence>
<keyword evidence="3" id="KW-1185">Reference proteome</keyword>
<reference evidence="2" key="1">
    <citation type="submission" date="2022-06" db="EMBL/GenBank/DDBJ databases">
        <title>New cyanobacteria of genus Symplocastrum in benthos of Lake Baikal.</title>
        <authorList>
            <person name="Sorokovikova E."/>
            <person name="Tikhonova I."/>
            <person name="Krasnopeev A."/>
            <person name="Evseev P."/>
            <person name="Gladkikh A."/>
            <person name="Belykh O."/>
        </authorList>
    </citation>
    <scope>NUCLEOTIDE SEQUENCE</scope>
    <source>
        <strain evidence="2">BBK-W-15</strain>
    </source>
</reference>
<dbReference type="InterPro" id="IPR001387">
    <property type="entry name" value="Cro/C1-type_HTH"/>
</dbReference>
<dbReference type="Proteomes" id="UP001204953">
    <property type="component" value="Unassembled WGS sequence"/>
</dbReference>
<evidence type="ECO:0000313" key="3">
    <source>
        <dbReference type="Proteomes" id="UP001204953"/>
    </source>
</evidence>
<gene>
    <name evidence="2" type="ORF">NJ959_06325</name>
</gene>
<dbReference type="RefSeq" id="WP_254010894.1">
    <property type="nucleotide sequence ID" value="NZ_JAMZMM010000039.1"/>
</dbReference>
<dbReference type="PANTHER" id="PTHR34475:SF1">
    <property type="entry name" value="CYTOSKELETON PROTEIN RODZ"/>
    <property type="match status" value="1"/>
</dbReference>
<dbReference type="AlphaFoldDB" id="A0AAE3GP54"/>
<dbReference type="EMBL" id="JAMZMM010000039">
    <property type="protein sequence ID" value="MCP2728090.1"/>
    <property type="molecule type" value="Genomic_DNA"/>
</dbReference>
<dbReference type="GO" id="GO:0003677">
    <property type="term" value="F:DNA binding"/>
    <property type="evidence" value="ECO:0007669"/>
    <property type="project" value="InterPro"/>
</dbReference>
<sequence length="357" mass="39354">MSRQIQKQEQSMGIKPTSGYGPSDRAIIEISQEKWRCIQSDIEAELVDSEVYRRTIAGLQTILGEEFNTAQLLVNAVGQEAVRLSLHQFAKNNKIMPVTTAVRDIGKEEEFEFRQEMDYREGKEPVQFETTSGEILLDSFNRKKSASLINKKNGEIKSGKKLTKSELLTEQFSQKREKALRQIGQDLRQARQSRSLSIEQLYRQTLVPTYQINALENGRIAQLPEDVYIRGFIRRLGQALGLDGVAMAESLPIPPDLIKTTVSPWYQVQFGGGIQVTPVHLYVGYTALIAGAVGGLNLMSHPSPLGVSIESNSAHSPQSSVASNAEKAEATSKPGVKSTKTGIKVGGDIAPPEVLPF</sequence>
<dbReference type="Pfam" id="PF13413">
    <property type="entry name" value="HTH_25"/>
    <property type="match status" value="1"/>
</dbReference>
<feature type="region of interest" description="Disordered" evidence="1">
    <location>
        <begin position="309"/>
        <end position="357"/>
    </location>
</feature>
<feature type="compositionally biased region" description="Polar residues" evidence="1">
    <location>
        <begin position="309"/>
        <end position="323"/>
    </location>
</feature>
<comment type="caution">
    <text evidence="2">The sequence shown here is derived from an EMBL/GenBank/DDBJ whole genome shotgun (WGS) entry which is preliminary data.</text>
</comment>
<name>A0AAE3GP54_9CYAN</name>
<organism evidence="2 3">
    <name type="scientific">Limnofasciculus baicalensis BBK-W-15</name>
    <dbReference type="NCBI Taxonomy" id="2699891"/>
    <lineage>
        <taxon>Bacteria</taxon>
        <taxon>Bacillati</taxon>
        <taxon>Cyanobacteriota</taxon>
        <taxon>Cyanophyceae</taxon>
        <taxon>Coleofasciculales</taxon>
        <taxon>Coleofasciculaceae</taxon>
        <taxon>Limnofasciculus</taxon>
        <taxon>Limnofasciculus baicalensis</taxon>
    </lineage>
</organism>
<dbReference type="PANTHER" id="PTHR34475">
    <property type="match status" value="1"/>
</dbReference>
<dbReference type="CDD" id="cd00093">
    <property type="entry name" value="HTH_XRE"/>
    <property type="match status" value="1"/>
</dbReference>
<protein>
    <submittedName>
        <fullName evidence="2">Helix-turn-helix domain-containing protein</fullName>
    </submittedName>
</protein>
<feature type="region of interest" description="Disordered" evidence="1">
    <location>
        <begin position="1"/>
        <end position="23"/>
    </location>
</feature>
<evidence type="ECO:0000256" key="1">
    <source>
        <dbReference type="SAM" id="MobiDB-lite"/>
    </source>
</evidence>
<dbReference type="InterPro" id="IPR050400">
    <property type="entry name" value="Bact_Cytoskel_RodZ"/>
</dbReference>